<dbReference type="VEuPathDB" id="VectorBase:AATE004395"/>
<dbReference type="EnsemblMetazoa" id="AATE004395-RA">
    <property type="protein sequence ID" value="AATE004395-PA.1"/>
    <property type="gene ID" value="AATE004395"/>
</dbReference>
<proteinExistence type="predicted"/>
<evidence type="ECO:0000313" key="1">
    <source>
        <dbReference type="EnsemblMetazoa" id="AATE004395-PA.1"/>
    </source>
</evidence>
<dbReference type="AlphaFoldDB" id="A0A182IS16"/>
<reference evidence="1" key="1">
    <citation type="submission" date="2022-08" db="UniProtKB">
        <authorList>
            <consortium name="EnsemblMetazoa"/>
        </authorList>
    </citation>
    <scope>IDENTIFICATION</scope>
    <source>
        <strain evidence="1">EBRO</strain>
    </source>
</reference>
<organism evidence="1">
    <name type="scientific">Anopheles atroparvus</name>
    <name type="common">European mosquito</name>
    <dbReference type="NCBI Taxonomy" id="41427"/>
    <lineage>
        <taxon>Eukaryota</taxon>
        <taxon>Metazoa</taxon>
        <taxon>Ecdysozoa</taxon>
        <taxon>Arthropoda</taxon>
        <taxon>Hexapoda</taxon>
        <taxon>Insecta</taxon>
        <taxon>Pterygota</taxon>
        <taxon>Neoptera</taxon>
        <taxon>Endopterygota</taxon>
        <taxon>Diptera</taxon>
        <taxon>Nematocera</taxon>
        <taxon>Culicoidea</taxon>
        <taxon>Culicidae</taxon>
        <taxon>Anophelinae</taxon>
        <taxon>Anopheles</taxon>
    </lineage>
</organism>
<sequence>MQVQGVWKRQSKRDLGMLALQVNTSNSLVLSTDGRYFGENGAPVDSYVFREEQDQDRWKIDGSLDDSGMSQRCVKLSGSLLYMPIQTVPKEWKEELTKLPIPLSNAIPTALPSCVLESIGSRPEAETDAKDGDQLEAEQTHRAMERRCCNGIKRWDISEKVVLTVGAAPVDQLLVAQLVRRRDVDDLRRLAGRLRDGVDPRETLEHQLALQLAEPLLVDVEADLERPVAQQEAVVLHRRLVLRLKRQELLIMRQKLMPTVMLPTPWASLNSGASPDISHRYEPLERMLSLCSWMLHRNWLQICADEFCSTVTPSTSKYIRFFGIMGE</sequence>
<protein>
    <submittedName>
        <fullName evidence="1">Uncharacterized protein</fullName>
    </submittedName>
</protein>
<name>A0A182IS16_ANOAO</name>
<accession>A0A182IS16</accession>